<keyword evidence="4" id="KW-1185">Reference proteome</keyword>
<sequence length="465" mass="51708">MSLVCFPFKEEDVAVVVRNLECAASHPSVTGILCVGFSRGETWFAIEGAKASIEKSCNVRVHLLLQKRIGLALRGGKGDGMNTALGYFLEHPEFTRLHFYDADIVSFSAEWISKAEKQADLGFDVVRHYFPRSSTDAMITWFVTKIGFALLWPNTVLPVIEQPLGGELLLTRKAAEVLYSDQRVRAQSDWGIDTLYTFVSAQQGLSLAEVYIPEGKVHALYGGLRDLRTMLVECFSAIQSLKREAVPADGVHRMESAKAVPELVKQKVGYDIEKTLKLLAKQTWSQGQRELLNQHFDPALAKGLQNASEWPCWGFADEEAWIGAYQKFLEHFEKGNPDWEELLFKVWVARVVNHTMRNVMRGYDCAMGTLRDFLWDTIQKSTLQQQQTKLSSSGAVHSLYSGHSAAESLANGQGKIRKKAKWSTDTMCAGGRRAGLTRQLIYAGLIILQVGCGGLPSAVSRISVA</sequence>
<dbReference type="InterPro" id="IPR054145">
    <property type="entry name" value="MGS_GT"/>
</dbReference>
<dbReference type="InterPro" id="IPR029044">
    <property type="entry name" value="Nucleotide-diphossugar_trans"/>
</dbReference>
<comment type="caution">
    <text evidence="3">The sequence shown here is derived from an EMBL/GenBank/DDBJ whole genome shotgun (WGS) entry which is preliminary data.</text>
</comment>
<evidence type="ECO:0000259" key="1">
    <source>
        <dbReference type="Pfam" id="PF21967"/>
    </source>
</evidence>
<dbReference type="Gene3D" id="3.90.550.10">
    <property type="entry name" value="Spore Coat Polysaccharide Biosynthesis Protein SpsA, Chain A"/>
    <property type="match status" value="2"/>
</dbReference>
<feature type="domain" description="Mannosylglycerate synthase C-terminal" evidence="1">
    <location>
        <begin position="264"/>
        <end position="373"/>
    </location>
</feature>
<dbReference type="Proteomes" id="UP000077202">
    <property type="component" value="Unassembled WGS sequence"/>
</dbReference>
<accession>A0A176WHB0</accession>
<evidence type="ECO:0000313" key="4">
    <source>
        <dbReference type="Proteomes" id="UP000077202"/>
    </source>
</evidence>
<dbReference type="InterPro" id="IPR054143">
    <property type="entry name" value="MGS_C"/>
</dbReference>
<feature type="domain" description="Mannosylglycerate synthase GT" evidence="2">
    <location>
        <begin position="2"/>
        <end position="240"/>
    </location>
</feature>
<protein>
    <recommendedName>
        <fullName evidence="5">Mannosylglycerate synthase</fullName>
    </recommendedName>
</protein>
<dbReference type="AlphaFoldDB" id="A0A176WHB0"/>
<proteinExistence type="predicted"/>
<gene>
    <name evidence="3" type="ORF">AXG93_4660s1010</name>
</gene>
<reference evidence="3" key="1">
    <citation type="submission" date="2016-03" db="EMBL/GenBank/DDBJ databases">
        <title>Mechanisms controlling the formation of the plant cell surface in tip-growing cells are functionally conserved among land plants.</title>
        <authorList>
            <person name="Honkanen S."/>
            <person name="Jones V.A."/>
            <person name="Morieri G."/>
            <person name="Champion C."/>
            <person name="Hetherington A.J."/>
            <person name="Kelly S."/>
            <person name="Saint-Marcoux D."/>
            <person name="Proust H."/>
            <person name="Prescott H."/>
            <person name="Dolan L."/>
        </authorList>
    </citation>
    <scope>NUCLEOTIDE SEQUENCE [LARGE SCALE GENOMIC DNA]</scope>
    <source>
        <tissue evidence="3">Whole gametophyte</tissue>
    </source>
</reference>
<evidence type="ECO:0000313" key="3">
    <source>
        <dbReference type="EMBL" id="OAE31536.1"/>
    </source>
</evidence>
<organism evidence="3 4">
    <name type="scientific">Marchantia polymorpha subsp. ruderalis</name>
    <dbReference type="NCBI Taxonomy" id="1480154"/>
    <lineage>
        <taxon>Eukaryota</taxon>
        <taxon>Viridiplantae</taxon>
        <taxon>Streptophyta</taxon>
        <taxon>Embryophyta</taxon>
        <taxon>Marchantiophyta</taxon>
        <taxon>Marchantiopsida</taxon>
        <taxon>Marchantiidae</taxon>
        <taxon>Marchantiales</taxon>
        <taxon>Marchantiaceae</taxon>
        <taxon>Marchantia</taxon>
    </lineage>
</organism>
<dbReference type="Pfam" id="PF21967">
    <property type="entry name" value="MGS_C"/>
    <property type="match status" value="1"/>
</dbReference>
<dbReference type="EMBL" id="LVLJ01001029">
    <property type="protein sequence ID" value="OAE31536.1"/>
    <property type="molecule type" value="Genomic_DNA"/>
</dbReference>
<evidence type="ECO:0008006" key="5">
    <source>
        <dbReference type="Google" id="ProtNLM"/>
    </source>
</evidence>
<dbReference type="Pfam" id="PF21969">
    <property type="entry name" value="MGS_GT"/>
    <property type="match status" value="1"/>
</dbReference>
<name>A0A176WHB0_MARPO</name>
<evidence type="ECO:0000259" key="2">
    <source>
        <dbReference type="Pfam" id="PF21969"/>
    </source>
</evidence>
<dbReference type="SUPFAM" id="SSF53448">
    <property type="entry name" value="Nucleotide-diphospho-sugar transferases"/>
    <property type="match status" value="1"/>
</dbReference>